<evidence type="ECO:0000313" key="2">
    <source>
        <dbReference type="Proteomes" id="UP000185473"/>
    </source>
</evidence>
<dbReference type="EMBL" id="CP014332">
    <property type="protein sequence ID" value="APS41278.1"/>
    <property type="molecule type" value="Genomic_DNA"/>
</dbReference>
<keyword evidence="2" id="KW-1185">Reference proteome</keyword>
<reference evidence="1 2" key="1">
    <citation type="submission" date="2016-02" db="EMBL/GenBank/DDBJ databases">
        <title>Complete Genome Sequence of Weissella jogaejeotgali FOL01.</title>
        <authorList>
            <person name="Lee J.-H."/>
            <person name="Ku H.-J."/>
        </authorList>
    </citation>
    <scope>NUCLEOTIDE SEQUENCE [LARGE SCALE GENOMIC DNA]</scope>
    <source>
        <strain evidence="1 2">FOL01</strain>
    </source>
</reference>
<dbReference type="KEGG" id="wjo:FOL01_0419"/>
<organism evidence="1 2">
    <name type="scientific">Weissella jogaejeotgali</name>
    <dbReference type="NCBI Taxonomy" id="1631871"/>
    <lineage>
        <taxon>Bacteria</taxon>
        <taxon>Bacillati</taxon>
        <taxon>Bacillota</taxon>
        <taxon>Bacilli</taxon>
        <taxon>Lactobacillales</taxon>
        <taxon>Lactobacillaceae</taxon>
        <taxon>Weissella</taxon>
    </lineage>
</organism>
<proteinExistence type="predicted"/>
<gene>
    <name evidence="1" type="ORF">FOL01_0419</name>
</gene>
<name>A0A1L6R9T7_9LACO</name>
<dbReference type="AlphaFoldDB" id="A0A1L6R9T7"/>
<dbReference type="Proteomes" id="UP000185473">
    <property type="component" value="Chromosome"/>
</dbReference>
<accession>A0A1L6R9T7</accession>
<dbReference type="InterPro" id="IPR032290">
    <property type="entry name" value="DUF4839"/>
</dbReference>
<dbReference type="RefSeq" id="WP_075269122.1">
    <property type="nucleotide sequence ID" value="NZ_CP014332.1"/>
</dbReference>
<evidence type="ECO:0000313" key="1">
    <source>
        <dbReference type="EMBL" id="APS41278.1"/>
    </source>
</evidence>
<dbReference type="STRING" id="1631871.FOL01_0419"/>
<sequence length="188" mass="20394">MNRIIKTTAIVLSTGLIATGVADSISLSTGTSGTVSAATQGKKKSNPIKLDASVYDDLSAKKFAKKYKGKFIEFDGLLTSIRKYDHYKNKVNMSLVIGDDKGAMFTDAVSPIYMIAKSTDVPAATQGWIKKTKTVNDDLREDPDTVHVTAKVQGYKTVKDAKGSPDMKGHAVYLKPVKVKDNAAIYQR</sequence>
<dbReference type="Pfam" id="PF16127">
    <property type="entry name" value="DUF4839"/>
    <property type="match status" value="1"/>
</dbReference>
<protein>
    <submittedName>
        <fullName evidence="1">Uncharacterized protein</fullName>
    </submittedName>
</protein>